<keyword evidence="1" id="KW-0805">Transcription regulation</keyword>
<evidence type="ECO:0000313" key="5">
    <source>
        <dbReference type="EMBL" id="NWK54753.1"/>
    </source>
</evidence>
<keyword evidence="3" id="KW-0804">Transcription</keyword>
<dbReference type="PRINTS" id="PR00035">
    <property type="entry name" value="HTHGNTR"/>
</dbReference>
<dbReference type="EMBL" id="JACBAZ010000001">
    <property type="protein sequence ID" value="NWK54753.1"/>
    <property type="molecule type" value="Genomic_DNA"/>
</dbReference>
<dbReference type="SUPFAM" id="SSF46785">
    <property type="entry name" value="Winged helix' DNA-binding domain"/>
    <property type="match status" value="1"/>
</dbReference>
<evidence type="ECO:0000256" key="3">
    <source>
        <dbReference type="ARBA" id="ARBA00023163"/>
    </source>
</evidence>
<dbReference type="PANTHER" id="PTHR30146:SF155">
    <property type="entry name" value="ALANINE RACEMASE"/>
    <property type="match status" value="1"/>
</dbReference>
<evidence type="ECO:0000256" key="2">
    <source>
        <dbReference type="ARBA" id="ARBA00023125"/>
    </source>
</evidence>
<dbReference type="PANTHER" id="PTHR30146">
    <property type="entry name" value="LACI-RELATED TRANSCRIPTIONAL REPRESSOR"/>
    <property type="match status" value="1"/>
</dbReference>
<dbReference type="InterPro" id="IPR000524">
    <property type="entry name" value="Tscrpt_reg_HTH_GntR"/>
</dbReference>
<accession>A0A851GAW2</accession>
<comment type="caution">
    <text evidence="5">The sequence shown here is derived from an EMBL/GenBank/DDBJ whole genome shotgun (WGS) entry which is preliminary data.</text>
</comment>
<evidence type="ECO:0000256" key="1">
    <source>
        <dbReference type="ARBA" id="ARBA00023015"/>
    </source>
</evidence>
<proteinExistence type="predicted"/>
<dbReference type="CDD" id="cd07377">
    <property type="entry name" value="WHTH_GntR"/>
    <property type="match status" value="1"/>
</dbReference>
<evidence type="ECO:0000313" key="6">
    <source>
        <dbReference type="Proteomes" id="UP000557872"/>
    </source>
</evidence>
<dbReference type="Gene3D" id="3.40.50.2300">
    <property type="match status" value="2"/>
</dbReference>
<organism evidence="5 6">
    <name type="scientific">Oceaniferula marina</name>
    <dbReference type="NCBI Taxonomy" id="2748318"/>
    <lineage>
        <taxon>Bacteria</taxon>
        <taxon>Pseudomonadati</taxon>
        <taxon>Verrucomicrobiota</taxon>
        <taxon>Verrucomicrobiia</taxon>
        <taxon>Verrucomicrobiales</taxon>
        <taxon>Verrucomicrobiaceae</taxon>
        <taxon>Oceaniferula</taxon>
    </lineage>
</organism>
<dbReference type="AlphaFoldDB" id="A0A851GAW2"/>
<dbReference type="InterPro" id="IPR028082">
    <property type="entry name" value="Peripla_BP_I"/>
</dbReference>
<dbReference type="GO" id="GO:0003700">
    <property type="term" value="F:DNA-binding transcription factor activity"/>
    <property type="evidence" value="ECO:0007669"/>
    <property type="project" value="InterPro"/>
</dbReference>
<dbReference type="Proteomes" id="UP000557872">
    <property type="component" value="Unassembled WGS sequence"/>
</dbReference>
<keyword evidence="6" id="KW-1185">Reference proteome</keyword>
<protein>
    <submittedName>
        <fullName evidence="5">Substrate-binding domain-containing protein</fullName>
    </submittedName>
</protein>
<dbReference type="InterPro" id="IPR036390">
    <property type="entry name" value="WH_DNA-bd_sf"/>
</dbReference>
<dbReference type="Pfam" id="PF00392">
    <property type="entry name" value="GntR"/>
    <property type="match status" value="1"/>
</dbReference>
<name>A0A851GAW2_9BACT</name>
<keyword evidence="2" id="KW-0238">DNA-binding</keyword>
<sequence length="359" mass="40165">MKLPQRRSLTAETAEVIREMIRSGEIKQKLPGERDLAARLQIGRDTLRTALAELEKTGWLSVGEHGKRRQILKKASSKQAEHRSRRVGFLSPKRLEDLPPTMLLEIDHMREMLARKEFSLEFHTPAIFSLKRPGSRLKELVDSLQYDAWILYQSNEHVQAWFAKQKIPCMVRGLAYPGVKLPSLDVDWQATGFHAASLLMRYGHRSIGYMVPDTQLQGLFAAQKGIENAVANASGDVTLHTIVEQGTAEAVATSLHQMCHEPIPPTAIIATRSRQVLTLISWMASHQLRIPQNMSLVSLTYDNVFDALVPGISHYTMDRATIARGGVRKLESVMKGQGLDEKLLIPDFVLGGSVKKYGA</sequence>
<dbReference type="Gene3D" id="1.10.10.10">
    <property type="entry name" value="Winged helix-like DNA-binding domain superfamily/Winged helix DNA-binding domain"/>
    <property type="match status" value="1"/>
</dbReference>
<dbReference type="RefSeq" id="WP_178931263.1">
    <property type="nucleotide sequence ID" value="NZ_JACBAZ010000001.1"/>
</dbReference>
<dbReference type="SUPFAM" id="SSF53822">
    <property type="entry name" value="Periplasmic binding protein-like I"/>
    <property type="match status" value="1"/>
</dbReference>
<gene>
    <name evidence="5" type="ORF">HW115_03975</name>
</gene>
<dbReference type="Pfam" id="PF13377">
    <property type="entry name" value="Peripla_BP_3"/>
    <property type="match status" value="1"/>
</dbReference>
<reference evidence="5 6" key="1">
    <citation type="submission" date="2020-07" db="EMBL/GenBank/DDBJ databases">
        <title>Roseicoccus Jingziensis gen. nov., sp. nov., isolated from coastal seawater.</title>
        <authorList>
            <person name="Feng X."/>
        </authorList>
    </citation>
    <scope>NUCLEOTIDE SEQUENCE [LARGE SCALE GENOMIC DNA]</scope>
    <source>
        <strain evidence="5 6">N1E253</strain>
    </source>
</reference>
<dbReference type="InterPro" id="IPR036388">
    <property type="entry name" value="WH-like_DNA-bd_sf"/>
</dbReference>
<evidence type="ECO:0000259" key="4">
    <source>
        <dbReference type="SMART" id="SM00345"/>
    </source>
</evidence>
<dbReference type="InterPro" id="IPR046335">
    <property type="entry name" value="LacI/GalR-like_sensor"/>
</dbReference>
<dbReference type="SMART" id="SM00345">
    <property type="entry name" value="HTH_GNTR"/>
    <property type="match status" value="1"/>
</dbReference>
<feature type="domain" description="HTH gntR-type" evidence="4">
    <location>
        <begin position="13"/>
        <end position="71"/>
    </location>
</feature>
<dbReference type="GO" id="GO:0000976">
    <property type="term" value="F:transcription cis-regulatory region binding"/>
    <property type="evidence" value="ECO:0007669"/>
    <property type="project" value="TreeGrafter"/>
</dbReference>